<name>E1K2P6_SOLFR</name>
<dbReference type="AlphaFoldDB" id="E1K2P6"/>
<evidence type="ECO:0000313" key="3">
    <source>
        <dbReference type="Proteomes" id="UP000006250"/>
    </source>
</evidence>
<evidence type="ECO:0000256" key="1">
    <source>
        <dbReference type="SAM" id="SignalP"/>
    </source>
</evidence>
<dbReference type="EMBL" id="AECZ01000069">
    <property type="protein sequence ID" value="EFL49118.1"/>
    <property type="molecule type" value="Genomic_DNA"/>
</dbReference>
<organism evidence="2 3">
    <name type="scientific">Solidesulfovibrio fructosivorans JJ]</name>
    <dbReference type="NCBI Taxonomy" id="596151"/>
    <lineage>
        <taxon>Bacteria</taxon>
        <taxon>Pseudomonadati</taxon>
        <taxon>Thermodesulfobacteriota</taxon>
        <taxon>Desulfovibrionia</taxon>
        <taxon>Desulfovibrionales</taxon>
        <taxon>Desulfovibrionaceae</taxon>
        <taxon>Solidesulfovibrio</taxon>
    </lineage>
</organism>
<keyword evidence="1" id="KW-0732">Signal</keyword>
<dbReference type="RefSeq" id="WP_005997249.1">
    <property type="nucleotide sequence ID" value="NZ_AECZ01000069.1"/>
</dbReference>
<feature type="signal peptide" evidence="1">
    <location>
        <begin position="1"/>
        <end position="25"/>
    </location>
</feature>
<dbReference type="Proteomes" id="UP000006250">
    <property type="component" value="Unassembled WGS sequence"/>
</dbReference>
<dbReference type="STRING" id="596151.DesfrDRAFT_4146"/>
<proteinExistence type="predicted"/>
<gene>
    <name evidence="2" type="ORF">DesfrDRAFT_4146</name>
</gene>
<accession>E1K2P6</accession>
<feature type="chain" id="PRO_5003148136" evidence="1">
    <location>
        <begin position="26"/>
        <end position="152"/>
    </location>
</feature>
<dbReference type="eggNOG" id="ENOG5032Z28">
    <property type="taxonomic scope" value="Bacteria"/>
</dbReference>
<reference evidence="2 3" key="1">
    <citation type="submission" date="2010-08" db="EMBL/GenBank/DDBJ databases">
        <title>The draft genome of Desulfovibrio fructosovorans JJ.</title>
        <authorList>
            <consortium name="US DOE Joint Genome Institute (JGI-PGF)"/>
            <person name="Lucas S."/>
            <person name="Copeland A."/>
            <person name="Lapidus A."/>
            <person name="Cheng J.-F."/>
            <person name="Bruce D."/>
            <person name="Goodwin L."/>
            <person name="Pitluck S."/>
            <person name="Land M.L."/>
            <person name="Hauser L."/>
            <person name="Chang Y.-J."/>
            <person name="Jeffries C."/>
            <person name="Wall J.D."/>
            <person name="Stahl D.A."/>
            <person name="Arkin A.P."/>
            <person name="Dehal P."/>
            <person name="Stolyar S.M."/>
            <person name="Hazen T.C."/>
            <person name="Woyke T.J."/>
        </authorList>
    </citation>
    <scope>NUCLEOTIDE SEQUENCE [LARGE SCALE GENOMIC DNA]</scope>
    <source>
        <strain evidence="2 3">JJ</strain>
    </source>
</reference>
<protein>
    <submittedName>
        <fullName evidence="2">Uncharacterized protein</fullName>
    </submittedName>
</protein>
<evidence type="ECO:0000313" key="2">
    <source>
        <dbReference type="EMBL" id="EFL49118.1"/>
    </source>
</evidence>
<sequence length="152" mass="16499" precursor="true">MKSKILGLLVCGLLLAAAMAVPALAEDRPMPVVTGEHWMKSTPQERKAFLVGAATIIELDQEVQGKHPAKNSTIEAWAEGLSPYTFDQMVDTIDKWYAAHPDKLKRPVVSVMWYEMAKPNCPASSLPTEVSEDVKAKAAKAKAGHTKTKAGN</sequence>
<comment type="caution">
    <text evidence="2">The sequence shown here is derived from an EMBL/GenBank/DDBJ whole genome shotgun (WGS) entry which is preliminary data.</text>
</comment>
<keyword evidence="3" id="KW-1185">Reference proteome</keyword>